<organism evidence="2 3">
    <name type="scientific">Sediminibacterium roseum</name>
    <dbReference type="NCBI Taxonomy" id="1978412"/>
    <lineage>
        <taxon>Bacteria</taxon>
        <taxon>Pseudomonadati</taxon>
        <taxon>Bacteroidota</taxon>
        <taxon>Chitinophagia</taxon>
        <taxon>Chitinophagales</taxon>
        <taxon>Chitinophagaceae</taxon>
        <taxon>Sediminibacterium</taxon>
    </lineage>
</organism>
<dbReference type="SMART" id="SM00850">
    <property type="entry name" value="LytTR"/>
    <property type="match status" value="1"/>
</dbReference>
<proteinExistence type="predicted"/>
<comment type="caution">
    <text evidence="2">The sequence shown here is derived from an EMBL/GenBank/DDBJ whole genome shotgun (WGS) entry which is preliminary data.</text>
</comment>
<name>A0ABW9ZW01_9BACT</name>
<sequence length="220" mass="25254">MRGGKDPGIGDLSLVEKRNRMPEKVQSYARRILFNTDFLFIRCDKQYNQVAFADILYCMAKNRFCLVVTKHQTFIAGNSLSEIEGHLPSHLFVKIHMSYTVAISRIKWFTRTTLQLHEPGPDFRKGYAHKVDFKIGLTYQSSMRDPLLVVVGRCGGDPYRFAKDLERTKMDVIEEELSEMHQMDGVAVIEERRPSARKKKAIGINTVKNARFTSKGYTAD</sequence>
<dbReference type="EMBL" id="JAACJS010000015">
    <property type="protein sequence ID" value="NCI51333.1"/>
    <property type="molecule type" value="Genomic_DNA"/>
</dbReference>
<keyword evidence="3" id="KW-1185">Reference proteome</keyword>
<dbReference type="InterPro" id="IPR007492">
    <property type="entry name" value="LytTR_DNA-bd_dom"/>
</dbReference>
<dbReference type="Pfam" id="PF04397">
    <property type="entry name" value="LytTR"/>
    <property type="match status" value="1"/>
</dbReference>
<evidence type="ECO:0000259" key="1">
    <source>
        <dbReference type="SMART" id="SM00850"/>
    </source>
</evidence>
<dbReference type="RefSeq" id="WP_161819618.1">
    <property type="nucleotide sequence ID" value="NZ_JAACJS010000015.1"/>
</dbReference>
<evidence type="ECO:0000313" key="2">
    <source>
        <dbReference type="EMBL" id="NCI51333.1"/>
    </source>
</evidence>
<evidence type="ECO:0000313" key="3">
    <source>
        <dbReference type="Proteomes" id="UP000753802"/>
    </source>
</evidence>
<reference evidence="2 3" key="1">
    <citation type="submission" date="2020-01" db="EMBL/GenBank/DDBJ databases">
        <title>Genome analysis.</title>
        <authorList>
            <person name="Wu S."/>
            <person name="Wang G."/>
        </authorList>
    </citation>
    <scope>NUCLEOTIDE SEQUENCE [LARGE SCALE GENOMIC DNA]</scope>
    <source>
        <strain evidence="2 3">SYL130</strain>
    </source>
</reference>
<accession>A0ABW9ZW01</accession>
<protein>
    <submittedName>
        <fullName evidence="2">LytTR family transcriptional regulator</fullName>
    </submittedName>
</protein>
<gene>
    <name evidence="2" type="ORF">GWC95_15500</name>
</gene>
<dbReference type="Gene3D" id="2.40.50.40">
    <property type="match status" value="1"/>
</dbReference>
<dbReference type="Proteomes" id="UP000753802">
    <property type="component" value="Unassembled WGS sequence"/>
</dbReference>
<feature type="domain" description="HTH LytTR-type" evidence="1">
    <location>
        <begin position="45"/>
        <end position="136"/>
    </location>
</feature>